<sequence>MCTSVLCNSNDQDLKIVISTEMTEIKV</sequence>
<organism evidence="1">
    <name type="scientific">Rhizophora mucronata</name>
    <name type="common">Asiatic mangrove</name>
    <dbReference type="NCBI Taxonomy" id="61149"/>
    <lineage>
        <taxon>Eukaryota</taxon>
        <taxon>Viridiplantae</taxon>
        <taxon>Streptophyta</taxon>
        <taxon>Embryophyta</taxon>
        <taxon>Tracheophyta</taxon>
        <taxon>Spermatophyta</taxon>
        <taxon>Magnoliopsida</taxon>
        <taxon>eudicotyledons</taxon>
        <taxon>Gunneridae</taxon>
        <taxon>Pentapetalae</taxon>
        <taxon>rosids</taxon>
        <taxon>fabids</taxon>
        <taxon>Malpighiales</taxon>
        <taxon>Rhizophoraceae</taxon>
        <taxon>Rhizophora</taxon>
    </lineage>
</organism>
<reference evidence="1" key="1">
    <citation type="submission" date="2018-02" db="EMBL/GenBank/DDBJ databases">
        <title>Rhizophora mucronata_Transcriptome.</title>
        <authorList>
            <person name="Meera S.P."/>
            <person name="Sreeshan A."/>
            <person name="Augustine A."/>
        </authorList>
    </citation>
    <scope>NUCLEOTIDE SEQUENCE</scope>
    <source>
        <tissue evidence="1">Leaf</tissue>
    </source>
</reference>
<evidence type="ECO:0000313" key="1">
    <source>
        <dbReference type="EMBL" id="MBX57662.1"/>
    </source>
</evidence>
<dbReference type="EMBL" id="GGEC01077178">
    <property type="protein sequence ID" value="MBX57662.1"/>
    <property type="molecule type" value="Transcribed_RNA"/>
</dbReference>
<name>A0A2P2PSI8_RHIMU</name>
<protein>
    <submittedName>
        <fullName evidence="1">Uncharacterized protein</fullName>
    </submittedName>
</protein>
<dbReference type="AlphaFoldDB" id="A0A2P2PSI8"/>
<accession>A0A2P2PSI8</accession>
<proteinExistence type="predicted"/>